<name>A0A9X8E965_APHAT</name>
<keyword evidence="1" id="KW-0472">Membrane</keyword>
<dbReference type="PANTHER" id="PTHR13146">
    <property type="match status" value="1"/>
</dbReference>
<feature type="transmembrane region" description="Helical" evidence="1">
    <location>
        <begin position="42"/>
        <end position="60"/>
    </location>
</feature>
<comment type="caution">
    <text evidence="2">The sequence shown here is derived from an EMBL/GenBank/DDBJ whole genome shotgun (WGS) entry which is preliminary data.</text>
</comment>
<gene>
    <name evidence="2" type="ORF">DYB28_011150</name>
</gene>
<evidence type="ECO:0000256" key="1">
    <source>
        <dbReference type="SAM" id="Phobius"/>
    </source>
</evidence>
<keyword evidence="1" id="KW-0812">Transmembrane</keyword>
<keyword evidence="1" id="KW-1133">Transmembrane helix</keyword>
<evidence type="ECO:0000313" key="3">
    <source>
        <dbReference type="Proteomes" id="UP000275652"/>
    </source>
</evidence>
<dbReference type="Proteomes" id="UP000275652">
    <property type="component" value="Unassembled WGS sequence"/>
</dbReference>
<dbReference type="PANTHER" id="PTHR13146:SF3">
    <property type="entry name" value="EAMA DOMAIN-CONTAINING PROTEIN"/>
    <property type="match status" value="1"/>
</dbReference>
<dbReference type="AlphaFoldDB" id="A0A9X8E965"/>
<dbReference type="EMBL" id="QUTI01016426">
    <property type="protein sequence ID" value="RLO11165.1"/>
    <property type="molecule type" value="Genomic_DNA"/>
</dbReference>
<feature type="transmembrane region" description="Helical" evidence="1">
    <location>
        <begin position="12"/>
        <end position="30"/>
    </location>
</feature>
<accession>A0A9X8E965</accession>
<protein>
    <submittedName>
        <fullName evidence="2">Uncharacterized protein</fullName>
    </submittedName>
</protein>
<evidence type="ECO:0000313" key="2">
    <source>
        <dbReference type="EMBL" id="RLO11165.1"/>
    </source>
</evidence>
<organism evidence="2 3">
    <name type="scientific">Aphanomyces astaci</name>
    <name type="common">Crayfish plague agent</name>
    <dbReference type="NCBI Taxonomy" id="112090"/>
    <lineage>
        <taxon>Eukaryota</taxon>
        <taxon>Sar</taxon>
        <taxon>Stramenopiles</taxon>
        <taxon>Oomycota</taxon>
        <taxon>Saprolegniomycetes</taxon>
        <taxon>Saprolegniales</taxon>
        <taxon>Verrucalvaceae</taxon>
        <taxon>Aphanomyces</taxon>
    </lineage>
</organism>
<reference evidence="2 3" key="1">
    <citation type="journal article" date="2018" name="J. Invertebr. Pathol.">
        <title>New genotyping method for the causative agent of crayfish plague (Aphanomyces astaci) based on whole genome data.</title>
        <authorList>
            <person name="Minardi D."/>
            <person name="Studholme D.J."/>
            <person name="van der Giezen M."/>
            <person name="Pretto T."/>
            <person name="Oidtmann B."/>
        </authorList>
    </citation>
    <scope>NUCLEOTIDE SEQUENCE [LARGE SCALE GENOMIC DNA]</scope>
    <source>
        <strain evidence="2 3">KB13</strain>
    </source>
</reference>
<proteinExistence type="predicted"/>
<feature type="non-terminal residue" evidence="2">
    <location>
        <position position="1"/>
    </location>
</feature>
<dbReference type="GO" id="GO:0016020">
    <property type="term" value="C:membrane"/>
    <property type="evidence" value="ECO:0007669"/>
    <property type="project" value="TreeGrafter"/>
</dbReference>
<sequence>FFLDSVWRSILVNFRPVAIWVTSLLFYYVFTNGTYGETWTNWSWLQLGGMLLLFFGTAVYNGNVKLHRFFSYSSDTKKGSKDDEHEKTGVVVSVAAPSIVVVVAKA</sequence>